<dbReference type="SUPFAM" id="SSF49299">
    <property type="entry name" value="PKD domain"/>
    <property type="match status" value="1"/>
</dbReference>
<evidence type="ECO:0000313" key="2">
    <source>
        <dbReference type="EMBL" id="MDG3003703.1"/>
    </source>
</evidence>
<proteinExistence type="predicted"/>
<dbReference type="InterPro" id="IPR018247">
    <property type="entry name" value="EF_Hand_1_Ca_BS"/>
</dbReference>
<dbReference type="Proteomes" id="UP001216907">
    <property type="component" value="Unassembled WGS sequence"/>
</dbReference>
<sequence>MERRALLSGVGVNLEHNYPWDQDEIWTDIGQVMNGWSKVSTLPGWSADPSIPKTTTGYPLAAAVAYATLAKYPDGVYQVSYEGTASVDFSGVGVLAAPMVKGADGVTRGTVIVGAGGITDPSRNLFMSVISTDATNPMSDLHIWAPGYPTDGSQLFTREFLKSVEPFDYIRFMPWEGTNNSTVRTWSQRAVADDFFKSNVPYEQMIELCNETGKDMWITVAALADDDYVRNLADLLHSELNAGLKVHFEYSNETWNQAFLEYSQVLAMARTDTRVTATNDMDRVAQESALQTKRLSDIFRQEYGPDFSRVIPVFGSWAISPTYTRTGLEIVQRLYGDVTQYIKSVAIAPYVSPTPAVANSTTDPAALLASTIQQIDASAGTIRSQVQAAAAYGLPLDAYEGGAHLTTVNNAAVQTATIEDPGMYDAYRRYLSNWTAAGGGNMTLFTLTTDFWGLKPYVGAPGSQRWDAVMSTVLQPGDADLDGDVDFNDFQIVAADMNRVEQWWEQGDFNHDRKVDAADLSALLANLDVGSLTADQAAAIAVALRPATTTATAPVDFQVYDQKNLADFTFTSAVVAGGSYVKNGAFNGSTGVTGLQVGGVTYPRGLGVSSSSTIVVPLQGLYTSFSATIGIDDRAGANVGQATFQLVGDGRVLYTSPVMQTGTALPINVDVTGVSSLSLVVTTPSGASVTIPADWAQARLVDARSTGAPAPTLTWTVTKDGTSISTTTAQSFAFAPTGSGNYVVSVTAVDSQGRSAVSTAAISVGAPTQQSQAAFVQSMISNGNWKGQYGVQGSVIAGDFGQYPPSASVSLTNASTFIWNRSATDFQSLQKTNSTSGRIASAWYASSFTIDVNFAAGESHLTTLYAVDWDGNGRAERIDVVDAATGQVLDTRSISSFRDGVYLTWNVSGHVLFRITSTASSSAVVSGVFFDAALPSPPSGADTTTRGDWIGTYGGSGQLMLNNPSALPSYASVTTSGASAWTWAATTTNVRGLLTPDGSKRQASAWYSSSGFTIDVNLTDGKSHKVSLYAVDWGGPSNIQRIDLIDAATGQVLDSKVVSSYSGGIYLSWNVSGHVLFRVTKTAGVNALISGVFFDDAPANQVYAGKDDATKGDWIGAYGGSGQLMLNNPSALPSYASVATSGAAAYTWAATTTDPRALETADGARRQASTWYSASAFTIDVNLTDGRPHRVSLYAVDWDGSARAQRIEVVDAATGQVLDTRDVASFNGGVYLTWNVSGHVLFRVTRTAGVNAVVSGVFFDDAPAGQVYAGRDAATKGDWIGAYGGTGQLMLNNPSALPSYASVATSGAAAYTWAATTTDPRALETADGARRQASTWYSASAFTIDVNLTDGRPHRVSLYAVDWDGSARAQRIEVVDAATGQVLDTRDVASFNGGVYLTWNVSGHVLFRVTRTAGVNAVVSGVFFDDAPAGQVYAGRDAATKGDWIGAYGGTGQLMLNNPSALPSYASVATSGAAAYTWAATTTDPRALETADGARRQASTWYSASAFTIDVNLTDGRPHRVSLYAVDWDGSARAQRIEVVDAATGQVLDTRDVASFNGGVYLTWNVSGHVLFRVTRTAGVNAVVSGVFID</sequence>
<gene>
    <name evidence="2" type="ORF">PZE19_07975</name>
</gene>
<name>A0ABT6F8I2_9BACT</name>
<keyword evidence="3" id="KW-1185">Reference proteome</keyword>
<dbReference type="EMBL" id="JARRAG010000001">
    <property type="protein sequence ID" value="MDG3003703.1"/>
    <property type="molecule type" value="Genomic_DNA"/>
</dbReference>
<dbReference type="InterPro" id="IPR038637">
    <property type="entry name" value="NPCBM_sf"/>
</dbReference>
<dbReference type="SUPFAM" id="SSF49785">
    <property type="entry name" value="Galactose-binding domain-like"/>
    <property type="match status" value="1"/>
</dbReference>
<dbReference type="SMART" id="SM00776">
    <property type="entry name" value="NPCBM"/>
    <property type="match status" value="1"/>
</dbReference>
<dbReference type="InterPro" id="IPR002048">
    <property type="entry name" value="EF_hand_dom"/>
</dbReference>
<dbReference type="Gene3D" id="2.60.120.1060">
    <property type="entry name" value="NPCBM/NEW2 domain"/>
    <property type="match status" value="1"/>
</dbReference>
<protein>
    <submittedName>
        <fullName evidence="2">NPCBM/NEW2 domain-containing protein</fullName>
    </submittedName>
</protein>
<organism evidence="2 3">
    <name type="scientific">Paludisphaera mucosa</name>
    <dbReference type="NCBI Taxonomy" id="3030827"/>
    <lineage>
        <taxon>Bacteria</taxon>
        <taxon>Pseudomonadati</taxon>
        <taxon>Planctomycetota</taxon>
        <taxon>Planctomycetia</taxon>
        <taxon>Isosphaerales</taxon>
        <taxon>Isosphaeraceae</taxon>
        <taxon>Paludisphaera</taxon>
    </lineage>
</organism>
<dbReference type="PROSITE" id="PS50222">
    <property type="entry name" value="EF_HAND_2"/>
    <property type="match status" value="1"/>
</dbReference>
<dbReference type="RefSeq" id="WP_277860053.1">
    <property type="nucleotide sequence ID" value="NZ_JARRAG010000001.1"/>
</dbReference>
<evidence type="ECO:0000259" key="1">
    <source>
        <dbReference type="PROSITE" id="PS50222"/>
    </source>
</evidence>
<dbReference type="Pfam" id="PF08305">
    <property type="entry name" value="NPCBM"/>
    <property type="match status" value="1"/>
</dbReference>
<reference evidence="2 3" key="1">
    <citation type="submission" date="2023-03" db="EMBL/GenBank/DDBJ databases">
        <title>Paludisphaera mucosa sp. nov. a novel planctomycete from northern fen.</title>
        <authorList>
            <person name="Ivanova A."/>
        </authorList>
    </citation>
    <scope>NUCLEOTIDE SEQUENCE [LARGE SCALE GENOMIC DNA]</scope>
    <source>
        <strain evidence="2 3">Pla2</strain>
    </source>
</reference>
<dbReference type="InterPro" id="IPR036439">
    <property type="entry name" value="Dockerin_dom_sf"/>
</dbReference>
<evidence type="ECO:0000313" key="3">
    <source>
        <dbReference type="Proteomes" id="UP001216907"/>
    </source>
</evidence>
<accession>A0ABT6F8I2</accession>
<dbReference type="InterPro" id="IPR013222">
    <property type="entry name" value="Glyco_hyd_98_carb-bd"/>
</dbReference>
<dbReference type="Gene3D" id="1.10.1330.10">
    <property type="entry name" value="Dockerin domain"/>
    <property type="match status" value="1"/>
</dbReference>
<dbReference type="InterPro" id="IPR008979">
    <property type="entry name" value="Galactose-bd-like_sf"/>
</dbReference>
<comment type="caution">
    <text evidence="2">The sequence shown here is derived from an EMBL/GenBank/DDBJ whole genome shotgun (WGS) entry which is preliminary data.</text>
</comment>
<feature type="domain" description="EF-hand" evidence="1">
    <location>
        <begin position="495"/>
        <end position="530"/>
    </location>
</feature>
<dbReference type="PROSITE" id="PS00018">
    <property type="entry name" value="EF_HAND_1"/>
    <property type="match status" value="1"/>
</dbReference>
<dbReference type="InterPro" id="IPR035986">
    <property type="entry name" value="PKD_dom_sf"/>
</dbReference>